<accession>A0A1D2MF18</accession>
<evidence type="ECO:0000256" key="1">
    <source>
        <dbReference type="SAM" id="SignalP"/>
    </source>
</evidence>
<reference evidence="2 3" key="1">
    <citation type="journal article" date="2016" name="Genome Biol. Evol.">
        <title>Gene Family Evolution Reflects Adaptation to Soil Environmental Stressors in the Genome of the Collembolan Orchesella cincta.</title>
        <authorList>
            <person name="Faddeeva-Vakhrusheva A."/>
            <person name="Derks M.F."/>
            <person name="Anvar S.Y."/>
            <person name="Agamennone V."/>
            <person name="Suring W."/>
            <person name="Smit S."/>
            <person name="van Straalen N.M."/>
            <person name="Roelofs D."/>
        </authorList>
    </citation>
    <scope>NUCLEOTIDE SEQUENCE [LARGE SCALE GENOMIC DNA]</scope>
    <source>
        <tissue evidence="2">Mixed pool</tissue>
    </source>
</reference>
<sequence length="113" mass="12278">MRSIAILLVALVLVALVIVDINAEAGAEPSAGCPDKPTEPCWWNNWQFEGTQSVGASAIGLEDAIAAKPNGLLQFDITEHDNRKLISYVFVSKESTYKRFCAELCTSTDLCIC</sequence>
<feature type="chain" id="PRO_5008903915" evidence="1">
    <location>
        <begin position="24"/>
        <end position="113"/>
    </location>
</feature>
<name>A0A1D2MF18_ORCCI</name>
<dbReference type="EMBL" id="LJIJ01001486">
    <property type="protein sequence ID" value="ODM91600.1"/>
    <property type="molecule type" value="Genomic_DNA"/>
</dbReference>
<keyword evidence="1" id="KW-0732">Signal</keyword>
<comment type="caution">
    <text evidence="2">The sequence shown here is derived from an EMBL/GenBank/DDBJ whole genome shotgun (WGS) entry which is preliminary data.</text>
</comment>
<keyword evidence="3" id="KW-1185">Reference proteome</keyword>
<dbReference type="AlphaFoldDB" id="A0A1D2MF18"/>
<gene>
    <name evidence="2" type="ORF">Ocin01_15081</name>
</gene>
<evidence type="ECO:0000313" key="2">
    <source>
        <dbReference type="EMBL" id="ODM91600.1"/>
    </source>
</evidence>
<evidence type="ECO:0000313" key="3">
    <source>
        <dbReference type="Proteomes" id="UP000094527"/>
    </source>
</evidence>
<feature type="signal peptide" evidence="1">
    <location>
        <begin position="1"/>
        <end position="23"/>
    </location>
</feature>
<organism evidence="2 3">
    <name type="scientific">Orchesella cincta</name>
    <name type="common">Springtail</name>
    <name type="synonym">Podura cincta</name>
    <dbReference type="NCBI Taxonomy" id="48709"/>
    <lineage>
        <taxon>Eukaryota</taxon>
        <taxon>Metazoa</taxon>
        <taxon>Ecdysozoa</taxon>
        <taxon>Arthropoda</taxon>
        <taxon>Hexapoda</taxon>
        <taxon>Collembola</taxon>
        <taxon>Entomobryomorpha</taxon>
        <taxon>Entomobryoidea</taxon>
        <taxon>Orchesellidae</taxon>
        <taxon>Orchesellinae</taxon>
        <taxon>Orchesella</taxon>
    </lineage>
</organism>
<protein>
    <submittedName>
        <fullName evidence="2">Uncharacterized protein</fullName>
    </submittedName>
</protein>
<proteinExistence type="predicted"/>
<dbReference type="Proteomes" id="UP000094527">
    <property type="component" value="Unassembled WGS sequence"/>
</dbReference>